<dbReference type="SMART" id="SM00326">
    <property type="entry name" value="SH3"/>
    <property type="match status" value="1"/>
</dbReference>
<dbReference type="InterPro" id="IPR001452">
    <property type="entry name" value="SH3_domain"/>
</dbReference>
<dbReference type="Gene3D" id="2.30.30.40">
    <property type="entry name" value="SH3 Domains"/>
    <property type="match status" value="1"/>
</dbReference>
<organism evidence="6 7">
    <name type="scientific">Rhizopus oryzae</name>
    <name type="common">Mucormycosis agent</name>
    <name type="synonym">Rhizopus arrhizus var. delemar</name>
    <dbReference type="NCBI Taxonomy" id="64495"/>
    <lineage>
        <taxon>Eukaryota</taxon>
        <taxon>Fungi</taxon>
        <taxon>Fungi incertae sedis</taxon>
        <taxon>Mucoromycota</taxon>
        <taxon>Mucoromycotina</taxon>
        <taxon>Mucoromycetes</taxon>
        <taxon>Mucorales</taxon>
        <taxon>Mucorineae</taxon>
        <taxon>Rhizopodaceae</taxon>
        <taxon>Rhizopus</taxon>
    </lineage>
</organism>
<accession>A0A9P6X8A1</accession>
<feature type="transmembrane region" description="Helical" evidence="3">
    <location>
        <begin position="121"/>
        <end position="145"/>
    </location>
</feature>
<sequence length="239" mass="26706">MYYIFALLVFTAQVGAKPHLLWKRYDSSTTSKFEKALTRSTKSMLKQSVSTVETSTLTSQSSTSTTTVIPTLGPSPTFSTTSSLPTFFPTTSPPTTFAFTPTAEPTIHIPPHNTANEDHRFHLPIIGGIVAVVLVFMIGITLLIIHSKRNKQRDKKRESLFDITHSIPPSETRQQPSVGIYRVTATYTPTLNDEMVVQMGDEIEVLVEYDDGWCQGINLSRDHIKGVFPQHCLDYSLRK</sequence>
<dbReference type="PROSITE" id="PS50002">
    <property type="entry name" value="SH3"/>
    <property type="match status" value="1"/>
</dbReference>
<evidence type="ECO:0000259" key="5">
    <source>
        <dbReference type="PROSITE" id="PS50002"/>
    </source>
</evidence>
<comment type="caution">
    <text evidence="6">The sequence shown here is derived from an EMBL/GenBank/DDBJ whole genome shotgun (WGS) entry which is preliminary data.</text>
</comment>
<dbReference type="EMBL" id="JAANQT010000920">
    <property type="protein sequence ID" value="KAG1307588.1"/>
    <property type="molecule type" value="Genomic_DNA"/>
</dbReference>
<gene>
    <name evidence="6" type="ORF">G6F64_006701</name>
</gene>
<dbReference type="Pfam" id="PF14604">
    <property type="entry name" value="SH3_9"/>
    <property type="match status" value="1"/>
</dbReference>
<keyword evidence="3" id="KW-0472">Membrane</keyword>
<protein>
    <recommendedName>
        <fullName evidence="5">SH3 domain-containing protein</fullName>
    </recommendedName>
</protein>
<evidence type="ECO:0000256" key="1">
    <source>
        <dbReference type="ARBA" id="ARBA00022443"/>
    </source>
</evidence>
<dbReference type="AlphaFoldDB" id="A0A9P6X8A1"/>
<name>A0A9P6X8A1_RHIOR</name>
<feature type="chain" id="PRO_5040146432" description="SH3 domain-containing protein" evidence="4">
    <location>
        <begin position="17"/>
        <end position="239"/>
    </location>
</feature>
<evidence type="ECO:0000256" key="3">
    <source>
        <dbReference type="SAM" id="Phobius"/>
    </source>
</evidence>
<feature type="signal peptide" evidence="4">
    <location>
        <begin position="1"/>
        <end position="16"/>
    </location>
</feature>
<keyword evidence="7" id="KW-1185">Reference proteome</keyword>
<dbReference type="SUPFAM" id="SSF50044">
    <property type="entry name" value="SH3-domain"/>
    <property type="match status" value="1"/>
</dbReference>
<evidence type="ECO:0000256" key="4">
    <source>
        <dbReference type="SAM" id="SignalP"/>
    </source>
</evidence>
<keyword evidence="1 2" id="KW-0728">SH3 domain</keyword>
<dbReference type="Proteomes" id="UP000716291">
    <property type="component" value="Unassembled WGS sequence"/>
</dbReference>
<evidence type="ECO:0000313" key="6">
    <source>
        <dbReference type="EMBL" id="KAG1307588.1"/>
    </source>
</evidence>
<keyword evidence="3" id="KW-1133">Transmembrane helix</keyword>
<keyword evidence="3" id="KW-0812">Transmembrane</keyword>
<reference evidence="6" key="1">
    <citation type="journal article" date="2020" name="Microb. Genom.">
        <title>Genetic diversity of clinical and environmental Mucorales isolates obtained from an investigation of mucormycosis cases among solid organ transplant recipients.</title>
        <authorList>
            <person name="Nguyen M.H."/>
            <person name="Kaul D."/>
            <person name="Muto C."/>
            <person name="Cheng S.J."/>
            <person name="Richter R.A."/>
            <person name="Bruno V.M."/>
            <person name="Liu G."/>
            <person name="Beyhan S."/>
            <person name="Sundermann A.J."/>
            <person name="Mounaud S."/>
            <person name="Pasculle A.W."/>
            <person name="Nierman W.C."/>
            <person name="Driscoll E."/>
            <person name="Cumbie R."/>
            <person name="Clancy C.J."/>
            <person name="Dupont C.L."/>
        </authorList>
    </citation>
    <scope>NUCLEOTIDE SEQUENCE</scope>
    <source>
        <strain evidence="6">GL11</strain>
    </source>
</reference>
<dbReference type="InterPro" id="IPR036028">
    <property type="entry name" value="SH3-like_dom_sf"/>
</dbReference>
<feature type="domain" description="SH3" evidence="5">
    <location>
        <begin position="176"/>
        <end position="238"/>
    </location>
</feature>
<proteinExistence type="predicted"/>
<evidence type="ECO:0000313" key="7">
    <source>
        <dbReference type="Proteomes" id="UP000716291"/>
    </source>
</evidence>
<dbReference type="OrthoDB" id="5965083at2759"/>
<keyword evidence="4" id="KW-0732">Signal</keyword>
<evidence type="ECO:0000256" key="2">
    <source>
        <dbReference type="PROSITE-ProRule" id="PRU00192"/>
    </source>
</evidence>